<dbReference type="Proteomes" id="UP000811492">
    <property type="component" value="Unassembled WGS sequence"/>
</dbReference>
<keyword evidence="4" id="KW-1185">Reference proteome</keyword>
<proteinExistence type="predicted"/>
<dbReference type="InterPro" id="IPR001347">
    <property type="entry name" value="SIS_dom"/>
</dbReference>
<gene>
    <name evidence="3" type="ORF">JSQ98_05445</name>
</gene>
<sequence length="230" mass="25003">MTKETPARSESDLDRTLRSPGDRFGERIRSNLSAENIQTRVIESEKRSLQRTLDELAASGEVPQAAALILGARRRFIGGEGKGAAYAQLLNADLSATLSNVFLVDGRALSPITVLTDVRASDVLIVFSMRRYRAETVRLGELFHEAGGQLVVITDSDDAPLARLASALIKVHTESASYADSPTAVAAVCHLLSTLTTASAKGARRRLTVRDQYAAELALYLPEHEQENER</sequence>
<evidence type="ECO:0000259" key="2">
    <source>
        <dbReference type="PROSITE" id="PS51464"/>
    </source>
</evidence>
<organism evidence="3 4">
    <name type="scientific">Leucobacter manosquensis</name>
    <dbReference type="NCBI Taxonomy" id="2810611"/>
    <lineage>
        <taxon>Bacteria</taxon>
        <taxon>Bacillati</taxon>
        <taxon>Actinomycetota</taxon>
        <taxon>Actinomycetes</taxon>
        <taxon>Micrococcales</taxon>
        <taxon>Microbacteriaceae</taxon>
        <taxon>Leucobacter</taxon>
    </lineage>
</organism>
<dbReference type="Gene3D" id="3.40.50.10490">
    <property type="entry name" value="Glucose-6-phosphate isomerase like protein, domain 1"/>
    <property type="match status" value="1"/>
</dbReference>
<protein>
    <submittedName>
        <fullName evidence="3">MurR/RpiR family transcriptional regulator</fullName>
    </submittedName>
</protein>
<dbReference type="SUPFAM" id="SSF53697">
    <property type="entry name" value="SIS domain"/>
    <property type="match status" value="1"/>
</dbReference>
<evidence type="ECO:0000313" key="3">
    <source>
        <dbReference type="EMBL" id="MBS3181639.1"/>
    </source>
</evidence>
<evidence type="ECO:0000256" key="1">
    <source>
        <dbReference type="SAM" id="MobiDB-lite"/>
    </source>
</evidence>
<comment type="caution">
    <text evidence="3">The sequence shown here is derived from an EMBL/GenBank/DDBJ whole genome shotgun (WGS) entry which is preliminary data.</text>
</comment>
<dbReference type="PANTHER" id="PTHR30514:SF18">
    <property type="entry name" value="RPIR-FAMILY TRANSCRIPTIONAL REGULATOR"/>
    <property type="match status" value="1"/>
</dbReference>
<dbReference type="PROSITE" id="PS51464">
    <property type="entry name" value="SIS"/>
    <property type="match status" value="1"/>
</dbReference>
<dbReference type="InterPro" id="IPR046348">
    <property type="entry name" value="SIS_dom_sf"/>
</dbReference>
<dbReference type="RefSeq" id="WP_200331603.1">
    <property type="nucleotide sequence ID" value="NZ_JAFEVO010000001.1"/>
</dbReference>
<accession>A0ABS5M377</accession>
<dbReference type="PANTHER" id="PTHR30514">
    <property type="entry name" value="GLUCOKINASE"/>
    <property type="match status" value="1"/>
</dbReference>
<name>A0ABS5M377_9MICO</name>
<dbReference type="Pfam" id="PF01380">
    <property type="entry name" value="SIS"/>
    <property type="match status" value="1"/>
</dbReference>
<reference evidence="3 4" key="1">
    <citation type="submission" date="2021-02" db="EMBL/GenBank/DDBJ databases">
        <title>Draft genome and description of Leucobacter sp nov strain Marseille-Q4368.</title>
        <authorList>
            <person name="Boxberger M."/>
            <person name="La Scola B."/>
        </authorList>
    </citation>
    <scope>NUCLEOTIDE SEQUENCE [LARGE SCALE GENOMIC DNA]</scope>
    <source>
        <strain evidence="3 4">Marseille-Q4368</strain>
    </source>
</reference>
<dbReference type="CDD" id="cd05013">
    <property type="entry name" value="SIS_RpiR"/>
    <property type="match status" value="1"/>
</dbReference>
<feature type="region of interest" description="Disordered" evidence="1">
    <location>
        <begin position="1"/>
        <end position="25"/>
    </location>
</feature>
<dbReference type="EMBL" id="JAFEVO010000001">
    <property type="protein sequence ID" value="MBS3181639.1"/>
    <property type="molecule type" value="Genomic_DNA"/>
</dbReference>
<dbReference type="InterPro" id="IPR035472">
    <property type="entry name" value="RpiR-like_SIS"/>
</dbReference>
<dbReference type="InterPro" id="IPR047640">
    <property type="entry name" value="RpiR-like"/>
</dbReference>
<feature type="domain" description="SIS" evidence="2">
    <location>
        <begin position="65"/>
        <end position="208"/>
    </location>
</feature>
<evidence type="ECO:0000313" key="4">
    <source>
        <dbReference type="Proteomes" id="UP000811492"/>
    </source>
</evidence>